<dbReference type="GO" id="GO:0005886">
    <property type="term" value="C:plasma membrane"/>
    <property type="evidence" value="ECO:0007669"/>
    <property type="project" value="TreeGrafter"/>
</dbReference>
<dbReference type="CDD" id="cd06225">
    <property type="entry name" value="HAMP"/>
    <property type="match status" value="2"/>
</dbReference>
<dbReference type="Pfam" id="PF18947">
    <property type="entry name" value="HAMP_2"/>
    <property type="match status" value="1"/>
</dbReference>
<dbReference type="GO" id="GO:0007165">
    <property type="term" value="P:signal transduction"/>
    <property type="evidence" value="ECO:0007669"/>
    <property type="project" value="UniProtKB-KW"/>
</dbReference>
<dbReference type="SUPFAM" id="SSF58104">
    <property type="entry name" value="Methyl-accepting chemotaxis protein (MCP) signaling domain"/>
    <property type="match status" value="1"/>
</dbReference>
<feature type="transmembrane region" description="Helical" evidence="5">
    <location>
        <begin position="307"/>
        <end position="328"/>
    </location>
</feature>
<dbReference type="InterPro" id="IPR041395">
    <property type="entry name" value="McpB_HAMP_3rd"/>
</dbReference>
<evidence type="ECO:0000256" key="4">
    <source>
        <dbReference type="PROSITE-ProRule" id="PRU00284"/>
    </source>
</evidence>
<feature type="domain" description="HAMP" evidence="7">
    <location>
        <begin position="330"/>
        <end position="382"/>
    </location>
</feature>
<keyword evidence="2" id="KW-0145">Chemotaxis</keyword>
<keyword evidence="4" id="KW-0807">Transducer</keyword>
<keyword evidence="5" id="KW-1133">Transmembrane helix</keyword>
<gene>
    <name evidence="8" type="ORF">ENJ10_05840</name>
</gene>
<keyword evidence="5" id="KW-0472">Membrane</keyword>
<organism evidence="8">
    <name type="scientific">Caldithrix abyssi</name>
    <dbReference type="NCBI Taxonomy" id="187145"/>
    <lineage>
        <taxon>Bacteria</taxon>
        <taxon>Pseudomonadati</taxon>
        <taxon>Calditrichota</taxon>
        <taxon>Calditrichia</taxon>
        <taxon>Calditrichales</taxon>
        <taxon>Calditrichaceae</taxon>
        <taxon>Caldithrix</taxon>
    </lineage>
</organism>
<dbReference type="FunFam" id="1.10.287.950:FF:000001">
    <property type="entry name" value="Methyl-accepting chemotaxis sensory transducer"/>
    <property type="match status" value="1"/>
</dbReference>
<dbReference type="PANTHER" id="PTHR43531:SF11">
    <property type="entry name" value="METHYL-ACCEPTING CHEMOTAXIS PROTEIN 3"/>
    <property type="match status" value="1"/>
</dbReference>
<dbReference type="SUPFAM" id="SSF158472">
    <property type="entry name" value="HAMP domain-like"/>
    <property type="match status" value="1"/>
</dbReference>
<name>A0A7V1LLI7_CALAY</name>
<comment type="caution">
    <text evidence="8">The sequence shown here is derived from an EMBL/GenBank/DDBJ whole genome shotgun (WGS) entry which is preliminary data.</text>
</comment>
<dbReference type="GO" id="GO:0004888">
    <property type="term" value="F:transmembrane signaling receptor activity"/>
    <property type="evidence" value="ECO:0007669"/>
    <property type="project" value="TreeGrafter"/>
</dbReference>
<dbReference type="AlphaFoldDB" id="A0A7V1LLI7"/>
<evidence type="ECO:0000256" key="5">
    <source>
        <dbReference type="SAM" id="Phobius"/>
    </source>
</evidence>
<dbReference type="Pfam" id="PF00672">
    <property type="entry name" value="HAMP"/>
    <property type="match status" value="1"/>
</dbReference>
<feature type="domain" description="Methyl-accepting transducer" evidence="6">
    <location>
        <begin position="607"/>
        <end position="836"/>
    </location>
</feature>
<dbReference type="InterPro" id="IPR013587">
    <property type="entry name" value="Nitrate/nitrite_sensing"/>
</dbReference>
<dbReference type="PANTHER" id="PTHR43531">
    <property type="entry name" value="PROTEIN ICFG"/>
    <property type="match status" value="1"/>
</dbReference>
<dbReference type="Proteomes" id="UP000886005">
    <property type="component" value="Unassembled WGS sequence"/>
</dbReference>
<accession>A0A7V1LLI7</accession>
<dbReference type="Pfam" id="PF08376">
    <property type="entry name" value="NIT"/>
    <property type="match status" value="1"/>
</dbReference>
<dbReference type="Gene3D" id="1.10.8.500">
    <property type="entry name" value="HAMP domain in histidine kinase"/>
    <property type="match status" value="1"/>
</dbReference>
<dbReference type="Gene3D" id="1.20.120.1530">
    <property type="match status" value="2"/>
</dbReference>
<evidence type="ECO:0000313" key="8">
    <source>
        <dbReference type="EMBL" id="HED10188.1"/>
    </source>
</evidence>
<dbReference type="InterPro" id="IPR003660">
    <property type="entry name" value="HAMP_dom"/>
</dbReference>
<evidence type="ECO:0000259" key="7">
    <source>
        <dbReference type="PROSITE" id="PS50885"/>
    </source>
</evidence>
<sequence>MAGIRNLKIRSKLIVMLIIPLLGLIFYSLNTILQSADTSDEMDTLYDMTLLSVKLSALVHELQKERGTSGVFLSSGGQLFFHELREQYKKTDLKYNTLKAFLNKYPQRFSDTITVKVIDELGHLDDFRARAGTLSLSANDAIGYYSHINAGILKIISGIARMSTRAGLARQSMAYVYFLQGKEIAGLERALLSRVFFKDHFSDNHFREFVTLAALQKNYFDSFKFLAGKRHKALFSTRMTTPDAEETKVFRKTALDNHSTGGFNIDPAKWFSASTKRINILKSIEEEITDDLLQTASGLSGSAKDSLFLAFSLAALALVSTLLIGMLVSRNITGALKEVTTAAEDIALGRIDINLQYDSSDELGQLIHSFSRIVDAQKQKISAAREIAAGNLDIAISSASREDTLSLSMESILLNLQHLEQELHDTIRAQTEGRLDARCRTEKAEGAYARLLAGVNEALDAVTHPLLLSTKIIKEYAAGNLAQSMPRLPGQQRVLSEAINTIQVNIEELIREGIYISNEASAGHLHIRGDTGKFKGDYLKIIAGFNSTLNAVTEPINKLKKVLAMVAHGNLTVSMDGDYKGDFSALSSSFNDTVNALATTLSQVALSVGHVSAVSEQLSGSSQALSRGAADQAGSLQETSAFMTEISAQSLQNSQSAGKARDLSAHVKEVAEQGNEMMLEMLESMKQINSSSEQISRVIKVIDEIAFQTNLLALNAAVEAARAGTHGKGFAVVATEVRSLAQRSATAARETALLIEGTVQKVQNGNETAQKTAESLSRIIEGIIRVNTMVAEISTASEEQEQGTEQISRALSRIDRITQANNATAGECASVAAELTSQASKLEQLVGKFQLRKTSRARNAPLKEAVLN</sequence>
<evidence type="ECO:0000259" key="6">
    <source>
        <dbReference type="PROSITE" id="PS50111"/>
    </source>
</evidence>
<proteinExistence type="inferred from homology"/>
<dbReference type="Pfam" id="PF00015">
    <property type="entry name" value="MCPsignal"/>
    <property type="match status" value="1"/>
</dbReference>
<dbReference type="InterPro" id="IPR004089">
    <property type="entry name" value="MCPsignal_dom"/>
</dbReference>
<dbReference type="GO" id="GO:0006935">
    <property type="term" value="P:chemotaxis"/>
    <property type="evidence" value="ECO:0007669"/>
    <property type="project" value="UniProtKB-KW"/>
</dbReference>
<feature type="domain" description="HAMP" evidence="7">
    <location>
        <begin position="550"/>
        <end position="602"/>
    </location>
</feature>
<dbReference type="SMART" id="SM00283">
    <property type="entry name" value="MA"/>
    <property type="match status" value="1"/>
</dbReference>
<reference evidence="8" key="1">
    <citation type="journal article" date="2020" name="mSystems">
        <title>Genome- and Community-Level Interaction Insights into Carbon Utilization and Element Cycling Functions of Hydrothermarchaeota in Hydrothermal Sediment.</title>
        <authorList>
            <person name="Zhou Z."/>
            <person name="Liu Y."/>
            <person name="Xu W."/>
            <person name="Pan J."/>
            <person name="Luo Z.H."/>
            <person name="Li M."/>
        </authorList>
    </citation>
    <scope>NUCLEOTIDE SEQUENCE [LARGE SCALE GENOMIC DNA]</scope>
    <source>
        <strain evidence="8">HyVt-456</strain>
    </source>
</reference>
<dbReference type="PROSITE" id="PS50885">
    <property type="entry name" value="HAMP"/>
    <property type="match status" value="2"/>
</dbReference>
<feature type="transmembrane region" description="Helical" evidence="5">
    <location>
        <begin position="12"/>
        <end position="29"/>
    </location>
</feature>
<dbReference type="InterPro" id="IPR051310">
    <property type="entry name" value="MCP_chemotaxis"/>
</dbReference>
<dbReference type="Gene3D" id="1.10.287.950">
    <property type="entry name" value="Methyl-accepting chemotaxis protein"/>
    <property type="match status" value="1"/>
</dbReference>
<dbReference type="CDD" id="cd11386">
    <property type="entry name" value="MCP_signal"/>
    <property type="match status" value="1"/>
</dbReference>
<dbReference type="Pfam" id="PF18575">
    <property type="entry name" value="HAMP_N3"/>
    <property type="match status" value="1"/>
</dbReference>
<dbReference type="SMART" id="SM00304">
    <property type="entry name" value="HAMP"/>
    <property type="match status" value="2"/>
</dbReference>
<comment type="subcellular location">
    <subcellularLocation>
        <location evidence="1">Membrane</location>
    </subcellularLocation>
</comment>
<comment type="similarity">
    <text evidence="3">Belongs to the methyl-accepting chemotaxis (MCP) protein family.</text>
</comment>
<dbReference type="EMBL" id="DRLD01000161">
    <property type="protein sequence ID" value="HED10188.1"/>
    <property type="molecule type" value="Genomic_DNA"/>
</dbReference>
<evidence type="ECO:0000256" key="3">
    <source>
        <dbReference type="ARBA" id="ARBA00029447"/>
    </source>
</evidence>
<evidence type="ECO:0000256" key="1">
    <source>
        <dbReference type="ARBA" id="ARBA00004370"/>
    </source>
</evidence>
<evidence type="ECO:0000256" key="2">
    <source>
        <dbReference type="ARBA" id="ARBA00022500"/>
    </source>
</evidence>
<dbReference type="PROSITE" id="PS50111">
    <property type="entry name" value="CHEMOTAXIS_TRANSDUC_2"/>
    <property type="match status" value="1"/>
</dbReference>
<protein>
    <submittedName>
        <fullName evidence="8">HAMP domain-containing protein</fullName>
    </submittedName>
</protein>
<keyword evidence="5" id="KW-0812">Transmembrane</keyword>